<dbReference type="Proteomes" id="UP000321408">
    <property type="component" value="Chromosome"/>
</dbReference>
<dbReference type="Pfam" id="PF19290">
    <property type="entry name" value="PmbA_TldD_2nd"/>
    <property type="match status" value="1"/>
</dbReference>
<dbReference type="PANTHER" id="PTHR30624">
    <property type="entry name" value="UNCHARACTERIZED PROTEIN TLDD AND PMBA"/>
    <property type="match status" value="1"/>
</dbReference>
<dbReference type="SUPFAM" id="SSF111283">
    <property type="entry name" value="Putative modulator of DNA gyrase, PmbA/TldD"/>
    <property type="match status" value="1"/>
</dbReference>
<dbReference type="EMBL" id="CP042905">
    <property type="protein sequence ID" value="QEE16236.2"/>
    <property type="molecule type" value="Genomic_DNA"/>
</dbReference>
<evidence type="ECO:0000256" key="1">
    <source>
        <dbReference type="ARBA" id="ARBA00005836"/>
    </source>
</evidence>
<dbReference type="KEGG" id="psyt:DSAG12_02066"/>
<protein>
    <submittedName>
        <fullName evidence="2">TldD/PmbA family protein</fullName>
    </submittedName>
</protein>
<dbReference type="InterPro" id="IPR045569">
    <property type="entry name" value="Metalloprtase-TldD/E_C"/>
</dbReference>
<dbReference type="InterPro" id="IPR036059">
    <property type="entry name" value="TldD/PmbA_sf"/>
</dbReference>
<keyword evidence="3" id="KW-1185">Reference proteome</keyword>
<accession>A0A5B9DC20</accession>
<dbReference type="AlphaFoldDB" id="A0A5B9DC20"/>
<proteinExistence type="inferred from homology"/>
<evidence type="ECO:0000313" key="2">
    <source>
        <dbReference type="EMBL" id="QEE16236.2"/>
    </source>
</evidence>
<evidence type="ECO:0000313" key="3">
    <source>
        <dbReference type="Proteomes" id="UP000321408"/>
    </source>
</evidence>
<dbReference type="GO" id="GO:0006508">
    <property type="term" value="P:proteolysis"/>
    <property type="evidence" value="ECO:0007669"/>
    <property type="project" value="UniProtKB-KW"/>
</dbReference>
<dbReference type="PANTHER" id="PTHR30624:SF0">
    <property type="entry name" value="METALLOPROTEASE SLR0863"/>
    <property type="match status" value="1"/>
</dbReference>
<gene>
    <name evidence="2" type="ORF">DSAG12_02066</name>
</gene>
<comment type="similarity">
    <text evidence="1">Belongs to the peptidase U62 family.</text>
</comment>
<dbReference type="InterPro" id="IPR051463">
    <property type="entry name" value="Peptidase_U62_metallo"/>
</dbReference>
<name>A0A5B9DC20_9ARCH</name>
<dbReference type="Pfam" id="PF19289">
    <property type="entry name" value="PmbA_TldD_3rd"/>
    <property type="match status" value="1"/>
</dbReference>
<dbReference type="GO" id="GO:0005829">
    <property type="term" value="C:cytosol"/>
    <property type="evidence" value="ECO:0007669"/>
    <property type="project" value="TreeGrafter"/>
</dbReference>
<organism evidence="2 3">
    <name type="scientific">Promethearchaeum syntrophicum</name>
    <dbReference type="NCBI Taxonomy" id="2594042"/>
    <lineage>
        <taxon>Archaea</taxon>
        <taxon>Promethearchaeati</taxon>
        <taxon>Promethearchaeota</taxon>
        <taxon>Promethearchaeia</taxon>
        <taxon>Promethearchaeales</taxon>
        <taxon>Promethearchaeaceae</taxon>
        <taxon>Promethearchaeum</taxon>
    </lineage>
</organism>
<sequence>MRLDKDAMIEKMQEIINKVPPKYYADILYDKISSINIQQSISGENLSVIPRIDGFVFRIFDGSIFHEISDSNLFNLEERVLKLQSNIEYNPIIEFISYPKHSIDKEFSMKNDFTLISLEEKHKKIMDLHLSIRKIDQHVINPVITYKDSMLERIFINNEGSLLRQKIPRTYLEIKPIVSIDNKTDYDTCSVGSEGGFEIFEQINNELLEKLVKSSIELTTAPHPPSGKIPVILDPTIAGNIAHAVFGHSLQGDQILRGRSIWEKFYLKQVASEIVNISDSPIEEGAYGSYLFDDEGVMCKKTPLIEKGVITNYLHSRVTASILKMENNLFGNGRRQDYLHPVYPRNSNTFVEPGDYSKEEMIHEMEYGVLVSQSDFGMEDPIGGGIQTNSRSGFLIENGEISTRVKSIALSGNALDLLMSIDAVSKGPISRVSFNSRKGREDIVPVSFGGVFVRAQNIFISPG</sequence>
<reference evidence="2 3" key="2">
    <citation type="journal article" date="2024" name="Int. J. Syst. Evol. Microbiol.">
        <title>Promethearchaeum syntrophicum gen. nov., sp. nov., an anaerobic, obligately syntrophic archaeon, the first isolate of the lineage 'Asgard' archaea, and proposal of the new archaeal phylum Promethearchaeota phyl. nov. and kingdom Promethearchaeati regn. nov.</title>
        <authorList>
            <person name="Imachi H."/>
            <person name="Nobu M.K."/>
            <person name="Kato S."/>
            <person name="Takaki Y."/>
            <person name="Miyazaki M."/>
            <person name="Miyata M."/>
            <person name="Ogawara M."/>
            <person name="Saito Y."/>
            <person name="Sakai S."/>
            <person name="Tahara Y.O."/>
            <person name="Takano Y."/>
            <person name="Tasumi E."/>
            <person name="Uematsu K."/>
            <person name="Yoshimura T."/>
            <person name="Itoh T."/>
            <person name="Ohkuma M."/>
            <person name="Takai K."/>
        </authorList>
    </citation>
    <scope>NUCLEOTIDE SEQUENCE [LARGE SCALE GENOMIC DNA]</scope>
    <source>
        <strain evidence="2 3">MK-D1</strain>
    </source>
</reference>
<reference evidence="2 3" key="1">
    <citation type="journal article" date="2020" name="Nature">
        <title>Isolation of an archaeon at the prokaryote-eukaryote interface.</title>
        <authorList>
            <person name="Imachi H."/>
            <person name="Nobu M.K."/>
            <person name="Nakahara N."/>
            <person name="Morono Y."/>
            <person name="Ogawara M."/>
            <person name="Takaki Y."/>
            <person name="Takano Y."/>
            <person name="Uematsu K."/>
            <person name="Ikuta T."/>
            <person name="Ito M."/>
            <person name="Matsui Y."/>
            <person name="Miyazaki M."/>
            <person name="Murata K."/>
            <person name="Saito Y."/>
            <person name="Sakai S."/>
            <person name="Song C."/>
            <person name="Tasumi E."/>
            <person name="Yamanaka Y."/>
            <person name="Yamaguchi T."/>
            <person name="Kamagata Y."/>
            <person name="Tamaki H."/>
            <person name="Takai K."/>
        </authorList>
    </citation>
    <scope>NUCLEOTIDE SEQUENCE [LARGE SCALE GENOMIC DNA]</scope>
    <source>
        <strain evidence="2 3">MK-D1</strain>
    </source>
</reference>
<dbReference type="InterPro" id="IPR045570">
    <property type="entry name" value="Metalloprtase-TldD/E_cen_dom"/>
</dbReference>
<dbReference type="GO" id="GO:0008237">
    <property type="term" value="F:metallopeptidase activity"/>
    <property type="evidence" value="ECO:0007669"/>
    <property type="project" value="InterPro"/>
</dbReference>